<reference evidence="3" key="1">
    <citation type="submission" date="2006-03" db="EMBL/GenBank/DDBJ databases">
        <title>Complete sequence of plasmid 1 of Nitrobacter hamburgensis X14.</title>
        <authorList>
            <consortium name="US DOE Joint Genome Institute"/>
            <person name="Copeland A."/>
            <person name="Lucas S."/>
            <person name="Lapidus A."/>
            <person name="Barry K."/>
            <person name="Detter J.C."/>
            <person name="Glavina del Rio T."/>
            <person name="Hammon N."/>
            <person name="Israni S."/>
            <person name="Dalin E."/>
            <person name="Tice H."/>
            <person name="Pitluck S."/>
            <person name="Chain P."/>
            <person name="Malfatti S."/>
            <person name="Shin M."/>
            <person name="Vergez L."/>
            <person name="Schmutz J."/>
            <person name="Larimer F."/>
            <person name="Land M."/>
            <person name="Hauser L."/>
            <person name="Kyrpides N."/>
            <person name="Ivanova N."/>
            <person name="Ward B."/>
            <person name="Arp D."/>
            <person name="Klotz M."/>
            <person name="Stein L."/>
            <person name="O'Mullan G."/>
            <person name="Starkenburg S."/>
            <person name="Sayavedra L."/>
            <person name="Poret-Peterson A.T."/>
            <person name="Gentry M.E."/>
            <person name="Bruce D."/>
            <person name="Richardson P."/>
        </authorList>
    </citation>
    <scope>NUCLEOTIDE SEQUENCE [LARGE SCALE GENOMIC DNA]</scope>
    <source>
        <strain evidence="3">DSM 10229 / NCIMB 13809 / X14</strain>
        <plasmid evidence="3">Plasmid pNITHX1</plasmid>
    </source>
</reference>
<keyword evidence="2" id="KW-0614">Plasmid</keyword>
<keyword evidence="3" id="KW-1185">Reference proteome</keyword>
<sequence>MTAKPSEEEIRQRAKQLWEEHGKPEGRDEEFWHTAERELQGVQDRGEDMKGSPGGG</sequence>
<dbReference type="HOGENOM" id="CLU_154593_5_1_5"/>
<dbReference type="RefSeq" id="WP_011504970.1">
    <property type="nucleotide sequence ID" value="NC_007959.1"/>
</dbReference>
<dbReference type="Pfam" id="PF11154">
    <property type="entry name" value="DUF2934"/>
    <property type="match status" value="1"/>
</dbReference>
<dbReference type="KEGG" id="nha:Nham_4121"/>
<protein>
    <recommendedName>
        <fullName evidence="4">DUF2934 domain-containing protein</fullName>
    </recommendedName>
</protein>
<name>Q1QG81_NITHX</name>
<dbReference type="Proteomes" id="UP000001953">
    <property type="component" value="Plasmid 1"/>
</dbReference>
<dbReference type="InterPro" id="IPR021327">
    <property type="entry name" value="DUF2934"/>
</dbReference>
<proteinExistence type="predicted"/>
<dbReference type="OrthoDB" id="9811127at2"/>
<dbReference type="AlphaFoldDB" id="Q1QG81"/>
<evidence type="ECO:0000313" key="2">
    <source>
        <dbReference type="EMBL" id="ABE64766.1"/>
    </source>
</evidence>
<accession>Q1QG81</accession>
<organism evidence="2 3">
    <name type="scientific">Nitrobacter hamburgensis (strain DSM 10229 / NCIMB 13809 / X14)</name>
    <dbReference type="NCBI Taxonomy" id="323097"/>
    <lineage>
        <taxon>Bacteria</taxon>
        <taxon>Pseudomonadati</taxon>
        <taxon>Pseudomonadota</taxon>
        <taxon>Alphaproteobacteria</taxon>
        <taxon>Hyphomicrobiales</taxon>
        <taxon>Nitrobacteraceae</taxon>
        <taxon>Nitrobacter</taxon>
    </lineage>
</organism>
<feature type="compositionally biased region" description="Basic and acidic residues" evidence="1">
    <location>
        <begin position="1"/>
        <end position="50"/>
    </location>
</feature>
<geneLocation type="plasmid" evidence="3">
    <name>pNITHX1</name>
</geneLocation>
<gene>
    <name evidence="2" type="ordered locus">Nham_4121</name>
</gene>
<evidence type="ECO:0000256" key="1">
    <source>
        <dbReference type="SAM" id="MobiDB-lite"/>
    </source>
</evidence>
<dbReference type="EMBL" id="CP000320">
    <property type="protein sequence ID" value="ABE64766.1"/>
    <property type="molecule type" value="Genomic_DNA"/>
</dbReference>
<evidence type="ECO:0000313" key="3">
    <source>
        <dbReference type="Proteomes" id="UP000001953"/>
    </source>
</evidence>
<feature type="region of interest" description="Disordered" evidence="1">
    <location>
        <begin position="1"/>
        <end position="56"/>
    </location>
</feature>
<evidence type="ECO:0008006" key="4">
    <source>
        <dbReference type="Google" id="ProtNLM"/>
    </source>
</evidence>